<reference evidence="9 10" key="1">
    <citation type="submission" date="2021-12" db="EMBL/GenBank/DDBJ databases">
        <title>Discovery of the Pendulisporaceae a myxobacterial family with distinct sporulation behavior and unique specialized metabolism.</title>
        <authorList>
            <person name="Garcia R."/>
            <person name="Popoff A."/>
            <person name="Bader C.D."/>
            <person name="Loehr J."/>
            <person name="Walesch S."/>
            <person name="Walt C."/>
            <person name="Boldt J."/>
            <person name="Bunk B."/>
            <person name="Haeckl F.J.F.P.J."/>
            <person name="Gunesch A.P."/>
            <person name="Birkelbach J."/>
            <person name="Nuebel U."/>
            <person name="Pietschmann T."/>
            <person name="Bach T."/>
            <person name="Mueller R."/>
        </authorList>
    </citation>
    <scope>NUCLEOTIDE SEQUENCE [LARGE SCALE GENOMIC DNA]</scope>
    <source>
        <strain evidence="9 10">MSr11954</strain>
    </source>
</reference>
<dbReference type="Gene3D" id="3.40.50.150">
    <property type="entry name" value="Vaccinia Virus protein VP39"/>
    <property type="match status" value="1"/>
</dbReference>
<dbReference type="GO" id="GO:0008119">
    <property type="term" value="F:thiopurine S-methyltransferase activity"/>
    <property type="evidence" value="ECO:0007669"/>
    <property type="project" value="UniProtKB-EC"/>
</dbReference>
<dbReference type="CDD" id="cd02440">
    <property type="entry name" value="AdoMet_MTases"/>
    <property type="match status" value="1"/>
</dbReference>
<comment type="subcellular location">
    <subcellularLocation>
        <location evidence="2">Cytoplasm</location>
    </subcellularLocation>
</comment>
<proteinExistence type="inferred from homology"/>
<keyword evidence="8" id="KW-0949">S-adenosyl-L-methionine</keyword>
<organism evidence="9 10">
    <name type="scientific">Pendulispora albinea</name>
    <dbReference type="NCBI Taxonomy" id="2741071"/>
    <lineage>
        <taxon>Bacteria</taxon>
        <taxon>Pseudomonadati</taxon>
        <taxon>Myxococcota</taxon>
        <taxon>Myxococcia</taxon>
        <taxon>Myxococcales</taxon>
        <taxon>Sorangiineae</taxon>
        <taxon>Pendulisporaceae</taxon>
        <taxon>Pendulispora</taxon>
    </lineage>
</organism>
<evidence type="ECO:0000256" key="1">
    <source>
        <dbReference type="ARBA" id="ARBA00000903"/>
    </source>
</evidence>
<comment type="catalytic activity">
    <reaction evidence="1">
        <text>S-adenosyl-L-methionine + a thiopurine = S-adenosyl-L-homocysteine + a thiopurine S-methylether.</text>
        <dbReference type="EC" id="2.1.1.67"/>
    </reaction>
</comment>
<dbReference type="Proteomes" id="UP001370348">
    <property type="component" value="Chromosome"/>
</dbReference>
<evidence type="ECO:0000313" key="9">
    <source>
        <dbReference type="EMBL" id="WXB17732.1"/>
    </source>
</evidence>
<name>A0ABZ2M437_9BACT</name>
<dbReference type="EC" id="2.1.1.67" evidence="4"/>
<gene>
    <name evidence="9" type="ORF">LZC94_10765</name>
</gene>
<dbReference type="HAMAP" id="MF_00812">
    <property type="entry name" value="Thiopur_methtran"/>
    <property type="match status" value="1"/>
</dbReference>
<evidence type="ECO:0000256" key="5">
    <source>
        <dbReference type="ARBA" id="ARBA00022490"/>
    </source>
</evidence>
<dbReference type="Pfam" id="PF05724">
    <property type="entry name" value="TPMT"/>
    <property type="match status" value="1"/>
</dbReference>
<dbReference type="PIRSF" id="PIRSF023956">
    <property type="entry name" value="Thiopurine_S-methyltransferase"/>
    <property type="match status" value="1"/>
</dbReference>
<sequence>METSFWIERWREGRIAFHEGRPNAYLARHLGRLGPSRRVLVPLCGKSEDMAHLAAAGHQVIGVELVEDAVRAFFAEHEVDPAVREHGPFTAYEADRITLLAGDWFAATPELVGPVDALYDRAALVALPSEMRARYVAALRALVPKGSPGIVVTLEYYQARIGGPPFSVPEGTLRSLFDGLDVQLLDEGPADVTRFLEAGIAAVERCFLIRF</sequence>
<evidence type="ECO:0000256" key="7">
    <source>
        <dbReference type="ARBA" id="ARBA00022679"/>
    </source>
</evidence>
<evidence type="ECO:0000256" key="6">
    <source>
        <dbReference type="ARBA" id="ARBA00022603"/>
    </source>
</evidence>
<keyword evidence="6 9" id="KW-0489">Methyltransferase</keyword>
<dbReference type="NCBIfam" id="NF009732">
    <property type="entry name" value="PRK13255.1"/>
    <property type="match status" value="1"/>
</dbReference>
<dbReference type="InterPro" id="IPR025835">
    <property type="entry name" value="Thiopurine_S-MeTrfase"/>
</dbReference>
<keyword evidence="5" id="KW-0963">Cytoplasm</keyword>
<evidence type="ECO:0000313" key="10">
    <source>
        <dbReference type="Proteomes" id="UP001370348"/>
    </source>
</evidence>
<protein>
    <recommendedName>
        <fullName evidence="4">thiopurine S-methyltransferase</fullName>
        <ecNumber evidence="4">2.1.1.67</ecNumber>
    </recommendedName>
</protein>
<evidence type="ECO:0000256" key="4">
    <source>
        <dbReference type="ARBA" id="ARBA00011905"/>
    </source>
</evidence>
<dbReference type="RefSeq" id="WP_394827373.1">
    <property type="nucleotide sequence ID" value="NZ_CP089984.1"/>
</dbReference>
<keyword evidence="10" id="KW-1185">Reference proteome</keyword>
<dbReference type="SUPFAM" id="SSF53335">
    <property type="entry name" value="S-adenosyl-L-methionine-dependent methyltransferases"/>
    <property type="match status" value="1"/>
</dbReference>
<dbReference type="PANTHER" id="PTHR10259">
    <property type="entry name" value="THIOPURINE S-METHYLTRANSFERASE"/>
    <property type="match status" value="1"/>
</dbReference>
<dbReference type="GO" id="GO:0032259">
    <property type="term" value="P:methylation"/>
    <property type="evidence" value="ECO:0007669"/>
    <property type="project" value="UniProtKB-KW"/>
</dbReference>
<dbReference type="EMBL" id="CP089984">
    <property type="protein sequence ID" value="WXB17732.1"/>
    <property type="molecule type" value="Genomic_DNA"/>
</dbReference>
<dbReference type="PANTHER" id="PTHR10259:SF11">
    <property type="entry name" value="THIOPURINE S-METHYLTRANSFERASE"/>
    <property type="match status" value="1"/>
</dbReference>
<evidence type="ECO:0000256" key="2">
    <source>
        <dbReference type="ARBA" id="ARBA00004496"/>
    </source>
</evidence>
<dbReference type="InterPro" id="IPR029063">
    <property type="entry name" value="SAM-dependent_MTases_sf"/>
</dbReference>
<dbReference type="PROSITE" id="PS51585">
    <property type="entry name" value="SAM_MT_TPMT"/>
    <property type="match status" value="1"/>
</dbReference>
<evidence type="ECO:0000256" key="3">
    <source>
        <dbReference type="ARBA" id="ARBA00008145"/>
    </source>
</evidence>
<accession>A0ABZ2M437</accession>
<keyword evidence="7 9" id="KW-0808">Transferase</keyword>
<dbReference type="InterPro" id="IPR008854">
    <property type="entry name" value="TPMT"/>
</dbReference>
<comment type="similarity">
    <text evidence="3">Belongs to the class I-like SAM-binding methyltransferase superfamily. TPMT family.</text>
</comment>
<evidence type="ECO:0000256" key="8">
    <source>
        <dbReference type="ARBA" id="ARBA00022691"/>
    </source>
</evidence>